<dbReference type="SUPFAM" id="SSF53850">
    <property type="entry name" value="Periplasmic binding protein-like II"/>
    <property type="match status" value="1"/>
</dbReference>
<feature type="domain" description="Solute-binding protein family 3/N-terminal" evidence="2">
    <location>
        <begin position="64"/>
        <end position="280"/>
    </location>
</feature>
<name>A0A1U7NSC6_9DEIO</name>
<dbReference type="PANTHER" id="PTHR35936:SF19">
    <property type="entry name" value="AMINO-ACID-BINDING PROTEIN YXEM-RELATED"/>
    <property type="match status" value="1"/>
</dbReference>
<dbReference type="STRING" id="249408.BOO71_0013798"/>
<sequence length="285" mass="30793">MPVINHMPELLFKEAGFSTGPLPSTGVHMKRVHMTRAVLTLTALALLATTAQARTWDAIKQSGTIKIATEGAFPPFNILEGKKLTGFEVDLAEAFARELGLKVEWTTQPFDNLLIGLNQDRYDFVIASHGITPQRAKAVDFSNPHYCTGGAIVSKVGGPMTAADLAGKSVAVQVGTTYLENVRKVPGVGDIKTFPKDTDAQAALMSGRVDAWVGDKFTGIDLVKAQKGKLKQGALLFNERIAMAVKKGNDSLLKELNSALDKSLNNGTYAKISNQYFGQDIRCRN</sequence>
<dbReference type="SMART" id="SM00062">
    <property type="entry name" value="PBPb"/>
    <property type="match status" value="1"/>
</dbReference>
<keyword evidence="4" id="KW-1185">Reference proteome</keyword>
<reference evidence="3 4" key="1">
    <citation type="submission" date="2017-01" db="EMBL/GenBank/DDBJ databases">
        <title>Genome Analysis of Deinococcus marmoris KOPRI26562.</title>
        <authorList>
            <person name="Kim J.H."/>
            <person name="Oh H.-M."/>
        </authorList>
    </citation>
    <scope>NUCLEOTIDE SEQUENCE [LARGE SCALE GENOMIC DNA]</scope>
    <source>
        <strain evidence="3 4">KOPRI26562</strain>
    </source>
</reference>
<dbReference type="CDD" id="cd13530">
    <property type="entry name" value="PBP2_peptides_like"/>
    <property type="match status" value="1"/>
</dbReference>
<evidence type="ECO:0000256" key="1">
    <source>
        <dbReference type="ARBA" id="ARBA00022729"/>
    </source>
</evidence>
<evidence type="ECO:0000313" key="3">
    <source>
        <dbReference type="EMBL" id="OLV15807.1"/>
    </source>
</evidence>
<dbReference type="Pfam" id="PF00497">
    <property type="entry name" value="SBP_bac_3"/>
    <property type="match status" value="1"/>
</dbReference>
<proteinExistence type="predicted"/>
<accession>A0A1U7NSC6</accession>
<keyword evidence="1" id="KW-0732">Signal</keyword>
<evidence type="ECO:0000259" key="2">
    <source>
        <dbReference type="SMART" id="SM00062"/>
    </source>
</evidence>
<dbReference type="Proteomes" id="UP000186607">
    <property type="component" value="Unassembled WGS sequence"/>
</dbReference>
<organism evidence="3 4">
    <name type="scientific">Deinococcus marmoris</name>
    <dbReference type="NCBI Taxonomy" id="249408"/>
    <lineage>
        <taxon>Bacteria</taxon>
        <taxon>Thermotogati</taxon>
        <taxon>Deinococcota</taxon>
        <taxon>Deinococci</taxon>
        <taxon>Deinococcales</taxon>
        <taxon>Deinococcaceae</taxon>
        <taxon>Deinococcus</taxon>
    </lineage>
</organism>
<gene>
    <name evidence="3" type="ORF">BOO71_0013798</name>
</gene>
<dbReference type="AlphaFoldDB" id="A0A1U7NSC6"/>
<dbReference type="EMBL" id="MSTI01000163">
    <property type="protein sequence ID" value="OLV15807.1"/>
    <property type="molecule type" value="Genomic_DNA"/>
</dbReference>
<dbReference type="eggNOG" id="COG0834">
    <property type="taxonomic scope" value="Bacteria"/>
</dbReference>
<dbReference type="InterPro" id="IPR001638">
    <property type="entry name" value="Solute-binding_3/MltF_N"/>
</dbReference>
<evidence type="ECO:0000313" key="4">
    <source>
        <dbReference type="Proteomes" id="UP000186607"/>
    </source>
</evidence>
<comment type="caution">
    <text evidence="3">The sequence shown here is derived from an EMBL/GenBank/DDBJ whole genome shotgun (WGS) entry which is preliminary data.</text>
</comment>
<protein>
    <submittedName>
        <fullName evidence="3">Lysine-arginine-ornithine-binding periplasmic protein</fullName>
    </submittedName>
</protein>
<dbReference type="Gene3D" id="3.40.190.10">
    <property type="entry name" value="Periplasmic binding protein-like II"/>
    <property type="match status" value="2"/>
</dbReference>
<dbReference type="PANTHER" id="PTHR35936">
    <property type="entry name" value="MEMBRANE-BOUND LYTIC MUREIN TRANSGLYCOSYLASE F"/>
    <property type="match status" value="1"/>
</dbReference>